<dbReference type="EMBL" id="FMXO01000003">
    <property type="protein sequence ID" value="SDB12889.1"/>
    <property type="molecule type" value="Genomic_DNA"/>
</dbReference>
<dbReference type="InterPro" id="IPR004843">
    <property type="entry name" value="Calcineurin-like_PHP"/>
</dbReference>
<dbReference type="InterPro" id="IPR029052">
    <property type="entry name" value="Metallo-depent_PP-like"/>
</dbReference>
<evidence type="ECO:0000259" key="2">
    <source>
        <dbReference type="Pfam" id="PF00149"/>
    </source>
</evidence>
<dbReference type="InterPro" id="IPR050535">
    <property type="entry name" value="DNA_Repair-Maintenance_Comp"/>
</dbReference>
<dbReference type="PANTHER" id="PTHR30337:SF7">
    <property type="entry name" value="PHOSPHOESTERASE"/>
    <property type="match status" value="1"/>
</dbReference>
<dbReference type="CDD" id="cd00840">
    <property type="entry name" value="MPP_Mre11_N"/>
    <property type="match status" value="1"/>
</dbReference>
<dbReference type="Proteomes" id="UP000198771">
    <property type="component" value="Unassembled WGS sequence"/>
</dbReference>
<feature type="domain" description="Calcineurin-like phosphoesterase" evidence="2">
    <location>
        <begin position="3"/>
        <end position="197"/>
    </location>
</feature>
<dbReference type="Gene3D" id="3.60.21.10">
    <property type="match status" value="1"/>
</dbReference>
<dbReference type="PANTHER" id="PTHR30337">
    <property type="entry name" value="COMPONENT OF ATP-DEPENDENT DSDNA EXONUCLEASE"/>
    <property type="match status" value="1"/>
</dbReference>
<dbReference type="STRING" id="617002.SAMN05660653_00629"/>
<dbReference type="GO" id="GO:0004527">
    <property type="term" value="F:exonuclease activity"/>
    <property type="evidence" value="ECO:0007669"/>
    <property type="project" value="UniProtKB-KW"/>
</dbReference>
<dbReference type="PIRSF" id="PIRSF033091">
    <property type="entry name" value="Pesterase_YhaO"/>
    <property type="match status" value="1"/>
</dbReference>
<dbReference type="InterPro" id="IPR014576">
    <property type="entry name" value="Pesterase_YhaO"/>
</dbReference>
<keyword evidence="1" id="KW-0378">Hydrolase</keyword>
<dbReference type="Pfam" id="PF00149">
    <property type="entry name" value="Metallophos"/>
    <property type="match status" value="1"/>
</dbReference>
<protein>
    <submittedName>
        <fullName evidence="3">DNA repair exonuclease SbcCD nuclease subunit</fullName>
    </submittedName>
</protein>
<evidence type="ECO:0000256" key="1">
    <source>
        <dbReference type="ARBA" id="ARBA00022801"/>
    </source>
</evidence>
<keyword evidence="4" id="KW-1185">Reference proteome</keyword>
<dbReference type="RefSeq" id="WP_092117151.1">
    <property type="nucleotide sequence ID" value="NZ_FMXO01000003.1"/>
</dbReference>
<organism evidence="3 4">
    <name type="scientific">Desulfonatronum thiosulfatophilum</name>
    <dbReference type="NCBI Taxonomy" id="617002"/>
    <lineage>
        <taxon>Bacteria</taxon>
        <taxon>Pseudomonadati</taxon>
        <taxon>Thermodesulfobacteriota</taxon>
        <taxon>Desulfovibrionia</taxon>
        <taxon>Desulfovibrionales</taxon>
        <taxon>Desulfonatronaceae</taxon>
        <taxon>Desulfonatronum</taxon>
    </lineage>
</organism>
<proteinExistence type="predicted"/>
<evidence type="ECO:0000313" key="3">
    <source>
        <dbReference type="EMBL" id="SDB12889.1"/>
    </source>
</evidence>
<reference evidence="3 4" key="1">
    <citation type="submission" date="2016-10" db="EMBL/GenBank/DDBJ databases">
        <authorList>
            <person name="de Groot N.N."/>
        </authorList>
    </citation>
    <scope>NUCLEOTIDE SEQUENCE [LARGE SCALE GENOMIC DNA]</scope>
    <source>
        <strain evidence="3 4">ASO4-2</strain>
    </source>
</reference>
<evidence type="ECO:0000313" key="4">
    <source>
        <dbReference type="Proteomes" id="UP000198771"/>
    </source>
</evidence>
<accession>A0A1G6AX76</accession>
<dbReference type="AlphaFoldDB" id="A0A1G6AX76"/>
<dbReference type="InterPro" id="IPR041796">
    <property type="entry name" value="Mre11_N"/>
</dbReference>
<keyword evidence="3" id="KW-0269">Exonuclease</keyword>
<gene>
    <name evidence="3" type="ORF">SAMN05660653_00629</name>
</gene>
<sequence length="418" mass="46813">MYSFIHAADIHLDSPLRGIEVPEESVRDEIRGATRRAFDNLVELALREHVAFIVLAGDLFDGDWKDFNSGLYFAKRMARLRESGVQVFIVSGNHDAVSHVTKALSLPENVFVFSSRKTQTHRLESIQVAIHGQGYAGRAVSEDLSRNYPPPVEGFFNIGLLHTALNGREGHEPYAPCTVDGLRAKGYQYWALGHVHQREVVWEDDPWIVFPGNTQGRTIRETGAKGCTLVTVADGLAHRVEHVDLDVLRWDLCRVDVSECRGPEEILEKARGRMLNVLKFGDGRPVVARLELHGATPMHQRLQANPTHWEEALRSLAADLGGDDLCLEKIRLRTKEHLDLETLIQSNEALGGLITSLLDLEMDADALRDIDPDFEAFLNKLPAELFTGEDAFAPTQPEQWAEIRTDVKNILVAQLLQT</sequence>
<keyword evidence="3" id="KW-0540">Nuclease</keyword>
<dbReference type="OrthoDB" id="9773856at2"/>
<name>A0A1G6AX76_9BACT</name>
<dbReference type="SUPFAM" id="SSF56300">
    <property type="entry name" value="Metallo-dependent phosphatases"/>
    <property type="match status" value="1"/>
</dbReference>